<evidence type="ECO:0000256" key="2">
    <source>
        <dbReference type="SAM" id="Phobius"/>
    </source>
</evidence>
<feature type="region of interest" description="Disordered" evidence="1">
    <location>
        <begin position="101"/>
        <end position="184"/>
    </location>
</feature>
<organism evidence="3 4">
    <name type="scientific">Saccoglossus kowalevskii</name>
    <name type="common">Acorn worm</name>
    <dbReference type="NCBI Taxonomy" id="10224"/>
    <lineage>
        <taxon>Eukaryota</taxon>
        <taxon>Metazoa</taxon>
        <taxon>Hemichordata</taxon>
        <taxon>Enteropneusta</taxon>
        <taxon>Harrimaniidae</taxon>
        <taxon>Saccoglossus</taxon>
    </lineage>
</organism>
<keyword evidence="2" id="KW-1133">Transmembrane helix</keyword>
<keyword evidence="2" id="KW-0472">Membrane</keyword>
<gene>
    <name evidence="4" type="primary">LOC100369501</name>
</gene>
<proteinExistence type="predicted"/>
<dbReference type="Proteomes" id="UP000694865">
    <property type="component" value="Unplaced"/>
</dbReference>
<dbReference type="RefSeq" id="XP_002731530.1">
    <property type="nucleotide sequence ID" value="XM_002731484.2"/>
</dbReference>
<evidence type="ECO:0000313" key="3">
    <source>
        <dbReference type="Proteomes" id="UP000694865"/>
    </source>
</evidence>
<name>A0ABM0GJZ6_SACKO</name>
<evidence type="ECO:0000256" key="1">
    <source>
        <dbReference type="SAM" id="MobiDB-lite"/>
    </source>
</evidence>
<dbReference type="GeneID" id="100369501"/>
<accession>A0ABM0GJZ6</accession>
<feature type="transmembrane region" description="Helical" evidence="2">
    <location>
        <begin position="39"/>
        <end position="61"/>
    </location>
</feature>
<reference evidence="4" key="1">
    <citation type="submission" date="2025-08" db="UniProtKB">
        <authorList>
            <consortium name="RefSeq"/>
        </authorList>
    </citation>
    <scope>IDENTIFICATION</scope>
    <source>
        <tissue evidence="4">Testes</tissue>
    </source>
</reference>
<sequence length="184" mass="19537">MPYGAYDDPSIFKRAMLFIVIGISLSVAGIIVISVAIDFFYIAGCMIFGGVVMIGIGAVAAHRYQTNKNRVQTIAHKEATQGTTTQRIEYGQGAHLPAYSGPPAPAGGWQNDPYPQSYQPGPPLPGTPSLPAYGQPTAPPYGQMEYGQTDQPAYGQPSYGQSPPPTYGQAVSDPYQPYTGPPPP</sequence>
<evidence type="ECO:0000313" key="4">
    <source>
        <dbReference type="RefSeq" id="XP_002731530.1"/>
    </source>
</evidence>
<protein>
    <submittedName>
        <fullName evidence="4">Heterogeneous nuclear ribonucleoprotein U-like protein 1-like</fullName>
    </submittedName>
</protein>
<feature type="transmembrane region" description="Helical" evidence="2">
    <location>
        <begin position="12"/>
        <end position="33"/>
    </location>
</feature>
<keyword evidence="3" id="KW-1185">Reference proteome</keyword>
<keyword evidence="2" id="KW-0812">Transmembrane</keyword>